<dbReference type="Proteomes" id="UP000198704">
    <property type="component" value="Unassembled WGS sequence"/>
</dbReference>
<accession>A0A1G9T7R4</accession>
<keyword evidence="1" id="KW-0812">Transmembrane</keyword>
<gene>
    <name evidence="2" type="ORF">SAMN05216360_10271</name>
</gene>
<protein>
    <submittedName>
        <fullName evidence="2">Uncharacterized protein</fullName>
    </submittedName>
</protein>
<feature type="transmembrane region" description="Helical" evidence="1">
    <location>
        <begin position="17"/>
        <end position="35"/>
    </location>
</feature>
<proteinExistence type="predicted"/>
<dbReference type="AlphaFoldDB" id="A0A1G9T7R4"/>
<reference evidence="3" key="1">
    <citation type="submission" date="2016-10" db="EMBL/GenBank/DDBJ databases">
        <authorList>
            <person name="Varghese N."/>
            <person name="Submissions S."/>
        </authorList>
    </citation>
    <scope>NUCLEOTIDE SEQUENCE [LARGE SCALE GENOMIC DNA]</scope>
    <source>
        <strain evidence="3">BL47</strain>
    </source>
</reference>
<evidence type="ECO:0000313" key="3">
    <source>
        <dbReference type="Proteomes" id="UP000198704"/>
    </source>
</evidence>
<feature type="transmembrane region" description="Helical" evidence="1">
    <location>
        <begin position="41"/>
        <end position="57"/>
    </location>
</feature>
<dbReference type="EMBL" id="FNHS01000002">
    <property type="protein sequence ID" value="SDM43125.1"/>
    <property type="molecule type" value="Genomic_DNA"/>
</dbReference>
<organism evidence="2 3">
    <name type="scientific">Methylobacterium phyllostachyos</name>
    <dbReference type="NCBI Taxonomy" id="582672"/>
    <lineage>
        <taxon>Bacteria</taxon>
        <taxon>Pseudomonadati</taxon>
        <taxon>Pseudomonadota</taxon>
        <taxon>Alphaproteobacteria</taxon>
        <taxon>Hyphomicrobiales</taxon>
        <taxon>Methylobacteriaceae</taxon>
        <taxon>Methylobacterium</taxon>
    </lineage>
</organism>
<evidence type="ECO:0000256" key="1">
    <source>
        <dbReference type="SAM" id="Phobius"/>
    </source>
</evidence>
<keyword evidence="3" id="KW-1185">Reference proteome</keyword>
<dbReference type="STRING" id="582672.SAMN05216360_10271"/>
<evidence type="ECO:0000313" key="2">
    <source>
        <dbReference type="EMBL" id="SDM43125.1"/>
    </source>
</evidence>
<dbReference type="RefSeq" id="WP_091713222.1">
    <property type="nucleotide sequence ID" value="NZ_FNHS01000002.1"/>
</dbReference>
<name>A0A1G9T7R4_9HYPH</name>
<keyword evidence="1" id="KW-1133">Transmembrane helix</keyword>
<dbReference type="OrthoDB" id="7996543at2"/>
<sequence length="163" mass="17062">MQAGPIKALKDRSTRDAVAIWLLLAATYLVFAGSVSLNEGLAMVACATLGTIWWWAVGRRGGIRFRFSRALLKPFGAALLGMPRQTVRVGVHLARAVLGQTGGGVVRERSAAEIAWATPHGGTAPAERAVGLLAASLAPDSYVLTIDRPHGTVVTHALKDAAG</sequence>
<keyword evidence="1" id="KW-0472">Membrane</keyword>